<dbReference type="InterPro" id="IPR007218">
    <property type="entry name" value="DNA_pol_delta_4"/>
</dbReference>
<evidence type="ECO:0008006" key="4">
    <source>
        <dbReference type="Google" id="ProtNLM"/>
    </source>
</evidence>
<dbReference type="PANTHER" id="PTHR14303">
    <property type="entry name" value="DNA POLYMERASE DELTA SUBUNIT 4"/>
    <property type="match status" value="1"/>
</dbReference>
<feature type="compositionally biased region" description="Acidic residues" evidence="1">
    <location>
        <begin position="56"/>
        <end position="70"/>
    </location>
</feature>
<evidence type="ECO:0000313" key="3">
    <source>
        <dbReference type="Proteomes" id="UP000726737"/>
    </source>
</evidence>
<dbReference type="GO" id="GO:0003887">
    <property type="term" value="F:DNA-directed DNA polymerase activity"/>
    <property type="evidence" value="ECO:0007669"/>
    <property type="project" value="TreeGrafter"/>
</dbReference>
<evidence type="ECO:0000256" key="1">
    <source>
        <dbReference type="SAM" id="MobiDB-lite"/>
    </source>
</evidence>
<comment type="caution">
    <text evidence="2">The sequence shown here is derived from an EMBL/GenBank/DDBJ whole genome shotgun (WGS) entry which is preliminary data.</text>
</comment>
<evidence type="ECO:0000313" key="2">
    <source>
        <dbReference type="EMBL" id="KAG0257643.1"/>
    </source>
</evidence>
<organism evidence="2 3">
    <name type="scientific">Mortierella polycephala</name>
    <dbReference type="NCBI Taxonomy" id="41804"/>
    <lineage>
        <taxon>Eukaryota</taxon>
        <taxon>Fungi</taxon>
        <taxon>Fungi incertae sedis</taxon>
        <taxon>Mucoromycota</taxon>
        <taxon>Mortierellomycotina</taxon>
        <taxon>Mortierellomycetes</taxon>
        <taxon>Mortierellales</taxon>
        <taxon>Mortierellaceae</taxon>
        <taxon>Mortierella</taxon>
    </lineage>
</organism>
<keyword evidence="3" id="KW-1185">Reference proteome</keyword>
<feature type="compositionally biased region" description="Low complexity" evidence="1">
    <location>
        <begin position="33"/>
        <end position="45"/>
    </location>
</feature>
<dbReference type="GO" id="GO:0006261">
    <property type="term" value="P:DNA-templated DNA replication"/>
    <property type="evidence" value="ECO:0007669"/>
    <property type="project" value="TreeGrafter"/>
</dbReference>
<dbReference type="GO" id="GO:0000731">
    <property type="term" value="P:DNA synthesis involved in DNA repair"/>
    <property type="evidence" value="ECO:0007669"/>
    <property type="project" value="InterPro"/>
</dbReference>
<reference evidence="2" key="1">
    <citation type="journal article" date="2020" name="Fungal Divers.">
        <title>Resolving the Mortierellaceae phylogeny through synthesis of multi-gene phylogenetics and phylogenomics.</title>
        <authorList>
            <person name="Vandepol N."/>
            <person name="Liber J."/>
            <person name="Desiro A."/>
            <person name="Na H."/>
            <person name="Kennedy M."/>
            <person name="Barry K."/>
            <person name="Grigoriev I.V."/>
            <person name="Miller A.N."/>
            <person name="O'Donnell K."/>
            <person name="Stajich J.E."/>
            <person name="Bonito G."/>
        </authorList>
    </citation>
    <scope>NUCLEOTIDE SEQUENCE</scope>
    <source>
        <strain evidence="2">KOD948</strain>
    </source>
</reference>
<dbReference type="GO" id="GO:0043625">
    <property type="term" value="C:delta DNA polymerase complex"/>
    <property type="evidence" value="ECO:0007669"/>
    <property type="project" value="TreeGrafter"/>
</dbReference>
<dbReference type="EMBL" id="JAAAJA010000251">
    <property type="protein sequence ID" value="KAG0257643.1"/>
    <property type="molecule type" value="Genomic_DNA"/>
</dbReference>
<feature type="region of interest" description="Disordered" evidence="1">
    <location>
        <begin position="1"/>
        <end position="116"/>
    </location>
</feature>
<name>A0A9P6Q357_9FUNG</name>
<dbReference type="Proteomes" id="UP000726737">
    <property type="component" value="Unassembled WGS sequence"/>
</dbReference>
<sequence length="244" mass="27267">MTPPKKSAPTVDSAANFFQRGKKPTTTQRVVTAKKATTSTTNALKPVAKQQQRDVEMEDGIDDIEDSDEDQSLHHHSGQDKDNTAEKQQVNERDEAEDDNTLLGDEIQSDDSDSGVAADLQKLQTTARLRENTIIKASKKTEEATAKLTKRTASRNNKKLQSPTTYVALNVGDIHVGFHQADLTEEEKALRQFDLTPKFGPCTDITRLERWERAFNLGLNPPEHVKDTIANRMKLNTPLFEGRV</sequence>
<dbReference type="AlphaFoldDB" id="A0A9P6Q357"/>
<feature type="compositionally biased region" description="Basic and acidic residues" evidence="1">
    <location>
        <begin position="71"/>
        <end position="93"/>
    </location>
</feature>
<dbReference type="PANTHER" id="PTHR14303:SF0">
    <property type="entry name" value="DNA POLYMERASE DELTA SUBUNIT 4"/>
    <property type="match status" value="1"/>
</dbReference>
<dbReference type="OrthoDB" id="337486at2759"/>
<protein>
    <recommendedName>
        <fullName evidence="4">DNA polymerase delta subunit 4</fullName>
    </recommendedName>
</protein>
<proteinExistence type="predicted"/>
<dbReference type="Pfam" id="PF04081">
    <property type="entry name" value="DNA_pol_delta_4"/>
    <property type="match status" value="1"/>
</dbReference>
<gene>
    <name evidence="2" type="ORF">BG011_003858</name>
</gene>
<accession>A0A9P6Q357</accession>